<gene>
    <name evidence="2" type="ORF">FD04_GL000618</name>
</gene>
<feature type="transmembrane region" description="Helical" evidence="1">
    <location>
        <begin position="66"/>
        <end position="84"/>
    </location>
</feature>
<feature type="transmembrane region" description="Helical" evidence="1">
    <location>
        <begin position="6"/>
        <end position="26"/>
    </location>
</feature>
<evidence type="ECO:0000256" key="1">
    <source>
        <dbReference type="SAM" id="Phobius"/>
    </source>
</evidence>
<keyword evidence="1" id="KW-0472">Membrane</keyword>
<reference evidence="2 3" key="1">
    <citation type="journal article" date="2015" name="Genome Announc.">
        <title>Expanding the biotechnology potential of lactobacilli through comparative genomics of 213 strains and associated genera.</title>
        <authorList>
            <person name="Sun Z."/>
            <person name="Harris H.M."/>
            <person name="McCann A."/>
            <person name="Guo C."/>
            <person name="Argimon S."/>
            <person name="Zhang W."/>
            <person name="Yang X."/>
            <person name="Jeffery I.B."/>
            <person name="Cooney J.C."/>
            <person name="Kagawa T.F."/>
            <person name="Liu W."/>
            <person name="Song Y."/>
            <person name="Salvetti E."/>
            <person name="Wrobel A."/>
            <person name="Rasinkangas P."/>
            <person name="Parkhill J."/>
            <person name="Rea M.C."/>
            <person name="O'Sullivan O."/>
            <person name="Ritari J."/>
            <person name="Douillard F.P."/>
            <person name="Paul Ross R."/>
            <person name="Yang R."/>
            <person name="Briner A.E."/>
            <person name="Felis G.E."/>
            <person name="de Vos W.M."/>
            <person name="Barrangou R."/>
            <person name="Klaenhammer T.R."/>
            <person name="Caufield P.W."/>
            <person name="Cui Y."/>
            <person name="Zhang H."/>
            <person name="O'Toole P.W."/>
        </authorList>
    </citation>
    <scope>NUCLEOTIDE SEQUENCE [LARGE SCALE GENOMIC DNA]</scope>
    <source>
        <strain evidence="2 3">DSM 19909</strain>
    </source>
</reference>
<dbReference type="STRING" id="1423776.FD04_GL000618"/>
<name>A0A0R1M2W2_9LACO</name>
<dbReference type="PATRIC" id="fig|1423776.4.peg.621"/>
<dbReference type="EMBL" id="AZEE01000027">
    <property type="protein sequence ID" value="KRK98874.1"/>
    <property type="molecule type" value="Genomic_DNA"/>
</dbReference>
<dbReference type="RefSeq" id="WP_054698964.1">
    <property type="nucleotide sequence ID" value="NZ_AZEE01000027.1"/>
</dbReference>
<evidence type="ECO:0000313" key="2">
    <source>
        <dbReference type="EMBL" id="KRK98874.1"/>
    </source>
</evidence>
<protein>
    <submittedName>
        <fullName evidence="2">Uncharacterized protein</fullName>
    </submittedName>
</protein>
<keyword evidence="1" id="KW-1133">Transmembrane helix</keyword>
<accession>A0A0R1M2W2</accession>
<keyword evidence="1" id="KW-0812">Transmembrane</keyword>
<feature type="transmembrane region" description="Helical" evidence="1">
    <location>
        <begin position="33"/>
        <end position="54"/>
    </location>
</feature>
<evidence type="ECO:0000313" key="3">
    <source>
        <dbReference type="Proteomes" id="UP000051160"/>
    </source>
</evidence>
<dbReference type="Proteomes" id="UP000051160">
    <property type="component" value="Unassembled WGS sequence"/>
</dbReference>
<keyword evidence="3" id="KW-1185">Reference proteome</keyword>
<comment type="caution">
    <text evidence="2">The sequence shown here is derived from an EMBL/GenBank/DDBJ whole genome shotgun (WGS) entry which is preliminary data.</text>
</comment>
<sequence>MLSYFALITLVKLSGLLIPFIWFLWISTRRWRLWGTVAIVALFIVSYVNTYFNLPDLAYPALIDGWLMWLIGGLVVVAVLRRFVFNPDAVTERAVNEDNAFSRLMRSFGVTIGWLGRVIGAAIGAVVLIIALGSIASVITTMNPKPAVSSIKTEMNNSTDGAPMPVIKNSTETPVVNAPQTVSTDMNNSLNSFKNSNVYDLNHMRVQMYKGKMVYVAPVEFSGGFWRYIHYQKVPGYFMTNATDKNADPKFVAKPMRYTPSAYFNRDADRRINAYSMGYTMVGSTSQLEVDNNGTPYYVRTLAKPISYFNRNLDFKHYKVAVLNTINGKVKVYSPNKVPKFVDVAATPELVEKEVTMFGKYRHGFWNATSFGGHNDVMKPTNAGTEGGDTLTPYAYKGRIYYFTGMTSVNSHQSSILGYAFVDARTNTLHYYREHGNVMTPERAISYAQQDINPQNYKGTLPLLYRINGHPTWVVSMLDRDNNSFMKFVYLLADGNNQSGTYAVGDDAQSTLELFNQRVGAKTGTTVEPKVTGKTISGTVERVVKPDDKQILFILKGDSHVYRMDTASKSFEPIYQFIQTGDKVSFKATATNKNQLATANVGLSTFENQSLKSTASK</sequence>
<feature type="transmembrane region" description="Helical" evidence="1">
    <location>
        <begin position="114"/>
        <end position="139"/>
    </location>
</feature>
<dbReference type="OrthoDB" id="3169575at2"/>
<organism evidence="2 3">
    <name type="scientific">Secundilactobacillus odoratitofui DSM 19909 = JCM 15043</name>
    <dbReference type="NCBI Taxonomy" id="1423776"/>
    <lineage>
        <taxon>Bacteria</taxon>
        <taxon>Bacillati</taxon>
        <taxon>Bacillota</taxon>
        <taxon>Bacilli</taxon>
        <taxon>Lactobacillales</taxon>
        <taxon>Lactobacillaceae</taxon>
        <taxon>Secundilactobacillus</taxon>
    </lineage>
</organism>
<dbReference type="AlphaFoldDB" id="A0A0R1M2W2"/>
<proteinExistence type="predicted"/>